<evidence type="ECO:0000256" key="3">
    <source>
        <dbReference type="ARBA" id="ARBA00022840"/>
    </source>
</evidence>
<dbReference type="InterPro" id="IPR050611">
    <property type="entry name" value="ABCF"/>
</dbReference>
<dbReference type="GO" id="GO:0016887">
    <property type="term" value="F:ATP hydrolysis activity"/>
    <property type="evidence" value="ECO:0007669"/>
    <property type="project" value="InterPro"/>
</dbReference>
<evidence type="ECO:0000259" key="5">
    <source>
        <dbReference type="PROSITE" id="PS50893"/>
    </source>
</evidence>
<dbReference type="AlphaFoldDB" id="A0AA94HR20"/>
<feature type="domain" description="ABC transporter" evidence="5">
    <location>
        <begin position="323"/>
        <end position="539"/>
    </location>
</feature>
<feature type="compositionally biased region" description="Polar residues" evidence="4">
    <location>
        <begin position="552"/>
        <end position="567"/>
    </location>
</feature>
<gene>
    <name evidence="6" type="ORF">SAMN02910291_00572</name>
</gene>
<evidence type="ECO:0000256" key="4">
    <source>
        <dbReference type="SAM" id="MobiDB-lite"/>
    </source>
</evidence>
<dbReference type="Pfam" id="PF00005">
    <property type="entry name" value="ABC_tran"/>
    <property type="match status" value="2"/>
</dbReference>
<evidence type="ECO:0000256" key="2">
    <source>
        <dbReference type="ARBA" id="ARBA00022741"/>
    </source>
</evidence>
<keyword evidence="3 6" id="KW-0067">ATP-binding</keyword>
<reference evidence="7" key="1">
    <citation type="submission" date="2016-11" db="EMBL/GenBank/DDBJ databases">
        <authorList>
            <person name="Jaros S."/>
            <person name="Januszkiewicz K."/>
            <person name="Wedrychowicz H."/>
        </authorList>
    </citation>
    <scope>NUCLEOTIDE SEQUENCE [LARGE SCALE GENOMIC DNA]</scope>
    <source>
        <strain evidence="7">DSM 7057</strain>
    </source>
</reference>
<feature type="compositionally biased region" description="Basic and acidic residues" evidence="4">
    <location>
        <begin position="568"/>
        <end position="588"/>
    </location>
</feature>
<dbReference type="Pfam" id="PF12848">
    <property type="entry name" value="ABC_tran_Xtn"/>
    <property type="match status" value="1"/>
</dbReference>
<name>A0AA94HR20_DESDE</name>
<dbReference type="RefSeq" id="WP_072311328.1">
    <property type="nucleotide sequence ID" value="NZ_FPIW01000006.1"/>
</dbReference>
<keyword evidence="1" id="KW-0677">Repeat</keyword>
<dbReference type="InterPro" id="IPR003593">
    <property type="entry name" value="AAA+_ATPase"/>
</dbReference>
<dbReference type="SUPFAM" id="SSF52540">
    <property type="entry name" value="P-loop containing nucleoside triphosphate hydrolases"/>
    <property type="match status" value="2"/>
</dbReference>
<keyword evidence="2" id="KW-0547">Nucleotide-binding</keyword>
<evidence type="ECO:0000313" key="7">
    <source>
        <dbReference type="Proteomes" id="UP000182680"/>
    </source>
</evidence>
<dbReference type="PANTHER" id="PTHR19211:SF14">
    <property type="entry name" value="ATP-BINDING CASSETTE SUB-FAMILY F MEMBER 1"/>
    <property type="match status" value="1"/>
</dbReference>
<sequence>MKITIQELSKSFGGRDIFSNFSLEVDSGVRLCVCGPNGTGKSTLLRLLAGVDAPDGGRVILPRGCRMGYVEQELSEEALDTPLLTYVLDVLHDWSDFWAQWEDAAASKDEALLTELMHRQSELEARYGYNPEHRAKAVLSGLGFAERKWHRTLRELSGGWRERAKLARVLTAGADVLLLDEPTNHLDMEAVEWLESFLLDFKGALVFVAHDRRFMDTVGTHVLYLGLSRPVFRKATYTQFLTLQDEYNAQREREARALKDELDRKMAFVERFRAKATKARQAGSRQKMAKKLEKELEDYRPEPKRKELNFTWPEAPHSEKIVLSAADLDFHFNDGKKMWPPLSFTLYRGQRIALVGHNGCGKSTLLKLLAGNLERCGGNMVTSSQVRLGYYTQHQMDTLRGDTTVLGEIRRLSDPRTTEEELMSVLGLFMLGQEYFDRQVSGLSGGEKSRLVLASLFLKRCNFLLLDEPTNHLDLESREALVSALQKFTGTLLMVAHDRWLLSQVGAEAWELDKSGLTVFSDFTAYDAERRSRMAGTGQTAPAVSGGVASGRNASGDQAQEASAQNLSREEQKRLKREQAEKRNALHKEIKPLQSKYDALEKELTGVLEKQGTVEAQLADPGVYAEHEKAAELLKSFEACKKRGEDIFEEMTALDERMEAVRARWNTED</sequence>
<evidence type="ECO:0000256" key="1">
    <source>
        <dbReference type="ARBA" id="ARBA00022737"/>
    </source>
</evidence>
<dbReference type="CDD" id="cd03221">
    <property type="entry name" value="ABCF_EF-3"/>
    <property type="match status" value="2"/>
</dbReference>
<feature type="region of interest" description="Disordered" evidence="4">
    <location>
        <begin position="534"/>
        <end position="588"/>
    </location>
</feature>
<dbReference type="GO" id="GO:0005524">
    <property type="term" value="F:ATP binding"/>
    <property type="evidence" value="ECO:0007669"/>
    <property type="project" value="UniProtKB-KW"/>
</dbReference>
<protein>
    <submittedName>
        <fullName evidence="6">ATP-binding cassette, subfamily F, member 3</fullName>
    </submittedName>
</protein>
<proteinExistence type="predicted"/>
<evidence type="ECO:0000313" key="6">
    <source>
        <dbReference type="EMBL" id="SFW25409.1"/>
    </source>
</evidence>
<dbReference type="FunFam" id="3.40.50.300:FF:000011">
    <property type="entry name" value="Putative ABC transporter ATP-binding component"/>
    <property type="match status" value="1"/>
</dbReference>
<dbReference type="InterPro" id="IPR017871">
    <property type="entry name" value="ABC_transporter-like_CS"/>
</dbReference>
<comment type="caution">
    <text evidence="6">The sequence shown here is derived from an EMBL/GenBank/DDBJ whole genome shotgun (WGS) entry which is preliminary data.</text>
</comment>
<dbReference type="Gene3D" id="3.40.50.300">
    <property type="entry name" value="P-loop containing nucleotide triphosphate hydrolases"/>
    <property type="match status" value="2"/>
</dbReference>
<dbReference type="InterPro" id="IPR032781">
    <property type="entry name" value="ABC_tran_Xtn"/>
</dbReference>
<dbReference type="InterPro" id="IPR027417">
    <property type="entry name" value="P-loop_NTPase"/>
</dbReference>
<dbReference type="PANTHER" id="PTHR19211">
    <property type="entry name" value="ATP-BINDING TRANSPORT PROTEIN-RELATED"/>
    <property type="match status" value="1"/>
</dbReference>
<dbReference type="SMART" id="SM00382">
    <property type="entry name" value="AAA"/>
    <property type="match status" value="2"/>
</dbReference>
<dbReference type="EMBL" id="FPIW01000006">
    <property type="protein sequence ID" value="SFW25409.1"/>
    <property type="molecule type" value="Genomic_DNA"/>
</dbReference>
<dbReference type="InterPro" id="IPR003439">
    <property type="entry name" value="ABC_transporter-like_ATP-bd"/>
</dbReference>
<dbReference type="PROSITE" id="PS50893">
    <property type="entry name" value="ABC_TRANSPORTER_2"/>
    <property type="match status" value="2"/>
</dbReference>
<organism evidence="6 7">
    <name type="scientific">Desulfovibrio desulfuricans</name>
    <dbReference type="NCBI Taxonomy" id="876"/>
    <lineage>
        <taxon>Bacteria</taxon>
        <taxon>Pseudomonadati</taxon>
        <taxon>Thermodesulfobacteriota</taxon>
        <taxon>Desulfovibrionia</taxon>
        <taxon>Desulfovibrionales</taxon>
        <taxon>Desulfovibrionaceae</taxon>
        <taxon>Desulfovibrio</taxon>
    </lineage>
</organism>
<feature type="domain" description="ABC transporter" evidence="5">
    <location>
        <begin position="3"/>
        <end position="252"/>
    </location>
</feature>
<dbReference type="Proteomes" id="UP000182680">
    <property type="component" value="Unassembled WGS sequence"/>
</dbReference>
<accession>A0AA94HR20</accession>
<dbReference type="PROSITE" id="PS00211">
    <property type="entry name" value="ABC_TRANSPORTER_1"/>
    <property type="match status" value="1"/>
</dbReference>